<reference evidence="4" key="1">
    <citation type="journal article" date="2019" name="Int. J. Syst. Evol. Microbiol.">
        <title>The Global Catalogue of Microorganisms (GCM) 10K type strain sequencing project: providing services to taxonomists for standard genome sequencing and annotation.</title>
        <authorList>
            <consortium name="The Broad Institute Genomics Platform"/>
            <consortium name="The Broad Institute Genome Sequencing Center for Infectious Disease"/>
            <person name="Wu L."/>
            <person name="Ma J."/>
        </authorList>
    </citation>
    <scope>NUCLEOTIDE SEQUENCE [LARGE SCALE GENOMIC DNA]</scope>
    <source>
        <strain evidence="4">KCTC 62102</strain>
    </source>
</reference>
<gene>
    <name evidence="3" type="ORF">ACFOD6_04630</name>
</gene>
<accession>A0ABV7DSL6</accession>
<feature type="domain" description="DUF2059" evidence="2">
    <location>
        <begin position="86"/>
        <end position="145"/>
    </location>
</feature>
<organism evidence="3 4">
    <name type="scientific">Tabrizicola soli</name>
    <dbReference type="NCBI Taxonomy" id="2185115"/>
    <lineage>
        <taxon>Bacteria</taxon>
        <taxon>Pseudomonadati</taxon>
        <taxon>Pseudomonadota</taxon>
        <taxon>Alphaproteobacteria</taxon>
        <taxon>Rhodobacterales</taxon>
        <taxon>Paracoccaceae</taxon>
        <taxon>Tabrizicola</taxon>
    </lineage>
</organism>
<evidence type="ECO:0000313" key="4">
    <source>
        <dbReference type="Proteomes" id="UP001595445"/>
    </source>
</evidence>
<proteinExistence type="predicted"/>
<evidence type="ECO:0000313" key="3">
    <source>
        <dbReference type="EMBL" id="MFC3085331.1"/>
    </source>
</evidence>
<dbReference type="EMBL" id="JBHRSM010000009">
    <property type="protein sequence ID" value="MFC3085331.1"/>
    <property type="molecule type" value="Genomic_DNA"/>
</dbReference>
<keyword evidence="4" id="KW-1185">Reference proteome</keyword>
<protein>
    <submittedName>
        <fullName evidence="3">DUF2059 domain-containing protein</fullName>
    </submittedName>
</protein>
<keyword evidence="1" id="KW-0732">Signal</keyword>
<dbReference type="Proteomes" id="UP001595445">
    <property type="component" value="Unassembled WGS sequence"/>
</dbReference>
<feature type="chain" id="PRO_5047341784" evidence="1">
    <location>
        <begin position="25"/>
        <end position="284"/>
    </location>
</feature>
<comment type="caution">
    <text evidence="3">The sequence shown here is derived from an EMBL/GenBank/DDBJ whole genome shotgun (WGS) entry which is preliminary data.</text>
</comment>
<evidence type="ECO:0000256" key="1">
    <source>
        <dbReference type="SAM" id="SignalP"/>
    </source>
</evidence>
<dbReference type="Pfam" id="PF09832">
    <property type="entry name" value="DUF2059"/>
    <property type="match status" value="1"/>
</dbReference>
<evidence type="ECO:0000259" key="2">
    <source>
        <dbReference type="Pfam" id="PF09832"/>
    </source>
</evidence>
<dbReference type="RefSeq" id="WP_197647302.1">
    <property type="nucleotide sequence ID" value="NZ_JAEACP010000026.1"/>
</dbReference>
<sequence length="284" mass="30601">MPLPILVLAALLALTPPLVLPALAEEAPAAETSVPALAEALRLDDLFAVLHDEGLAYGEDLETRMFPDGGGPRWRERVGRIYDVPRLRADFEAVLQRELGAEAAVLAEIDAFFASELGRKVVGLEIDARRAFLDEAQEEAARVAAETRAADRDPKVKLLQRFIAAGDLIEMNVAGGLSGNLAFLTGLAETSGDGGSLPRDELMAQVWAQEEMIRADTTSWLQAYLGLAYAPLTEAELASYADFMESPAGQRLNAALFLAFDEVFSRVSYELGRAAGTAMQGHDI</sequence>
<dbReference type="InterPro" id="IPR018637">
    <property type="entry name" value="DUF2059"/>
</dbReference>
<feature type="signal peptide" evidence="1">
    <location>
        <begin position="1"/>
        <end position="24"/>
    </location>
</feature>
<name>A0ABV7DSL6_9RHOB</name>